<accession>A0A1U8KYF9</accession>
<dbReference type="AlphaFoldDB" id="A0A1U8KYF9"/>
<dbReference type="PaxDb" id="3635-A0A1U8KYF9"/>
<keyword evidence="2" id="KW-1185">Reference proteome</keyword>
<name>A0A1U8KYF9_GOSHI</name>
<evidence type="ECO:0000256" key="1">
    <source>
        <dbReference type="SAM" id="Phobius"/>
    </source>
</evidence>
<reference evidence="3" key="2">
    <citation type="submission" date="2025-08" db="UniProtKB">
        <authorList>
            <consortium name="RefSeq"/>
        </authorList>
    </citation>
    <scope>IDENTIFICATION</scope>
</reference>
<dbReference type="SMR" id="A0A1U8KYF9"/>
<protein>
    <submittedName>
        <fullName evidence="3">Uncharacterized protein isoform X1</fullName>
    </submittedName>
</protein>
<keyword evidence="1" id="KW-0472">Membrane</keyword>
<keyword evidence="1" id="KW-1133">Transmembrane helix</keyword>
<organism evidence="2 3">
    <name type="scientific">Gossypium hirsutum</name>
    <name type="common">Upland cotton</name>
    <name type="synonym">Gossypium mexicanum</name>
    <dbReference type="NCBI Taxonomy" id="3635"/>
    <lineage>
        <taxon>Eukaryota</taxon>
        <taxon>Viridiplantae</taxon>
        <taxon>Streptophyta</taxon>
        <taxon>Embryophyta</taxon>
        <taxon>Tracheophyta</taxon>
        <taxon>Spermatophyta</taxon>
        <taxon>Magnoliopsida</taxon>
        <taxon>eudicotyledons</taxon>
        <taxon>Gunneridae</taxon>
        <taxon>Pentapetalae</taxon>
        <taxon>rosids</taxon>
        <taxon>malvids</taxon>
        <taxon>Malvales</taxon>
        <taxon>Malvaceae</taxon>
        <taxon>Malvoideae</taxon>
        <taxon>Gossypium</taxon>
    </lineage>
</organism>
<dbReference type="KEGG" id="ghi:107920560"/>
<evidence type="ECO:0000313" key="3">
    <source>
        <dbReference type="RefSeq" id="XP_016705804.1"/>
    </source>
</evidence>
<evidence type="ECO:0000313" key="2">
    <source>
        <dbReference type="Proteomes" id="UP000818029"/>
    </source>
</evidence>
<keyword evidence="1" id="KW-0812">Transmembrane</keyword>
<proteinExistence type="predicted"/>
<feature type="transmembrane region" description="Helical" evidence="1">
    <location>
        <begin position="37"/>
        <end position="54"/>
    </location>
</feature>
<dbReference type="GeneID" id="107920560"/>
<sequence length="110" mass="12832">MKGEHFLHCPSPQSLHPIGLDVHHMPHQSLFSQIDQIWWNFHVLFCFFLPRLLIKRNKISFGERARFVQKSRAFAKNMVRGFCHSSTPGACSVFEKPSMLQVDPCWKIIP</sequence>
<gene>
    <name evidence="3" type="primary">LOC107920560</name>
</gene>
<reference evidence="2" key="1">
    <citation type="journal article" date="2020" name="Nat. Genet.">
        <title>Genomic diversifications of five Gossypium allopolyploid species and their impact on cotton improvement.</title>
        <authorList>
            <person name="Chen Z.J."/>
            <person name="Sreedasyam A."/>
            <person name="Ando A."/>
            <person name="Song Q."/>
            <person name="De Santiago L.M."/>
            <person name="Hulse-Kemp A.M."/>
            <person name="Ding M."/>
            <person name="Ye W."/>
            <person name="Kirkbride R.C."/>
            <person name="Jenkins J."/>
            <person name="Plott C."/>
            <person name="Lovell J."/>
            <person name="Lin Y.M."/>
            <person name="Vaughn R."/>
            <person name="Liu B."/>
            <person name="Simpson S."/>
            <person name="Scheffler B.E."/>
            <person name="Wen L."/>
            <person name="Saski C.A."/>
            <person name="Grover C.E."/>
            <person name="Hu G."/>
            <person name="Conover J.L."/>
            <person name="Carlson J.W."/>
            <person name="Shu S."/>
            <person name="Boston L.B."/>
            <person name="Williams M."/>
            <person name="Peterson D.G."/>
            <person name="McGee K."/>
            <person name="Jones D.C."/>
            <person name="Wendel J.F."/>
            <person name="Stelly D.M."/>
            <person name="Grimwood J."/>
            <person name="Schmutz J."/>
        </authorList>
    </citation>
    <scope>NUCLEOTIDE SEQUENCE [LARGE SCALE GENOMIC DNA]</scope>
    <source>
        <strain evidence="2">cv. TM-1</strain>
    </source>
</reference>
<dbReference type="Proteomes" id="UP000818029">
    <property type="component" value="Chromosome D13"/>
</dbReference>
<dbReference type="RefSeq" id="XP_016705804.1">
    <property type="nucleotide sequence ID" value="XM_016850315.2"/>
</dbReference>